<gene>
    <name evidence="1" type="ORF">ASZ90_007981</name>
</gene>
<name>A0A0W8FN86_9ZZZZ</name>
<dbReference type="Gene3D" id="1.25.40.10">
    <property type="entry name" value="Tetratricopeptide repeat domain"/>
    <property type="match status" value="1"/>
</dbReference>
<protein>
    <recommendedName>
        <fullName evidence="2">Tetratricopeptide repeat protein</fullName>
    </recommendedName>
</protein>
<proteinExistence type="predicted"/>
<comment type="caution">
    <text evidence="1">The sequence shown here is derived from an EMBL/GenBank/DDBJ whole genome shotgun (WGS) entry which is preliminary data.</text>
</comment>
<evidence type="ECO:0008006" key="2">
    <source>
        <dbReference type="Google" id="ProtNLM"/>
    </source>
</evidence>
<dbReference type="SUPFAM" id="SSF48452">
    <property type="entry name" value="TPR-like"/>
    <property type="match status" value="1"/>
</dbReference>
<organism evidence="1">
    <name type="scientific">hydrocarbon metagenome</name>
    <dbReference type="NCBI Taxonomy" id="938273"/>
    <lineage>
        <taxon>unclassified sequences</taxon>
        <taxon>metagenomes</taxon>
        <taxon>ecological metagenomes</taxon>
    </lineage>
</organism>
<accession>A0A0W8FN86</accession>
<reference evidence="1" key="1">
    <citation type="journal article" date="2015" name="Proc. Natl. Acad. Sci. U.S.A.">
        <title>Networks of energetic and metabolic interactions define dynamics in microbial communities.</title>
        <authorList>
            <person name="Embree M."/>
            <person name="Liu J.K."/>
            <person name="Al-Bassam M.M."/>
            <person name="Zengler K."/>
        </authorList>
    </citation>
    <scope>NUCLEOTIDE SEQUENCE</scope>
</reference>
<dbReference type="InterPro" id="IPR011990">
    <property type="entry name" value="TPR-like_helical_dom_sf"/>
</dbReference>
<dbReference type="EMBL" id="LNQE01000977">
    <property type="protein sequence ID" value="KUG22249.1"/>
    <property type="molecule type" value="Genomic_DNA"/>
</dbReference>
<sequence>MEVKRSKTYVGRGKILLKVVSSVVFLLFVAICSLSLFMPGTSRAATCSTESSLLFQEGKRLFFENRDEKNLKIIVTKLERAVELSPDNHEAWKLMGFVYWDIGDRLPRDQKKLKISWYEKGEAASDKVLAVDPHSPDGLFWKTTNMAGKADMKGWMQSLWIFSTIMKNMEQVDELQKKINNKHFFYGATDRFFCELITRIPLFLVSKFGLSVDEFTARIEKEISQQPGFFPNYTYGARLYWKIDNKKRALDLLEFVLKNDPYIFPDERAYNQNQKNVARNMWKEFTKKEYPNR</sequence>
<evidence type="ECO:0000313" key="1">
    <source>
        <dbReference type="EMBL" id="KUG22249.1"/>
    </source>
</evidence>
<dbReference type="AlphaFoldDB" id="A0A0W8FN86"/>